<organism evidence="5 6">
    <name type="scientific">Cirrhinus mrigala</name>
    <name type="common">Mrigala</name>
    <dbReference type="NCBI Taxonomy" id="683832"/>
    <lineage>
        <taxon>Eukaryota</taxon>
        <taxon>Metazoa</taxon>
        <taxon>Chordata</taxon>
        <taxon>Craniata</taxon>
        <taxon>Vertebrata</taxon>
        <taxon>Euteleostomi</taxon>
        <taxon>Actinopterygii</taxon>
        <taxon>Neopterygii</taxon>
        <taxon>Teleostei</taxon>
        <taxon>Ostariophysi</taxon>
        <taxon>Cypriniformes</taxon>
        <taxon>Cyprinidae</taxon>
        <taxon>Labeoninae</taxon>
        <taxon>Labeonini</taxon>
        <taxon>Cirrhinus</taxon>
    </lineage>
</organism>
<keyword evidence="6" id="KW-1185">Reference proteome</keyword>
<dbReference type="AlphaFoldDB" id="A0ABD0MME4"/>
<comment type="similarity">
    <text evidence="1">Belongs to the TRAFAC class TrmE-Era-EngA-EngB-Septin-like GTPase superfamily. AIG1/Toc34/Toc159-like paraseptin GTPase family. IAN subfamily.</text>
</comment>
<evidence type="ECO:0000256" key="3">
    <source>
        <dbReference type="ARBA" id="ARBA00023134"/>
    </source>
</evidence>
<evidence type="ECO:0000313" key="6">
    <source>
        <dbReference type="Proteomes" id="UP001529510"/>
    </source>
</evidence>
<dbReference type="InterPro" id="IPR006703">
    <property type="entry name" value="G_AIG1"/>
</dbReference>
<evidence type="ECO:0000313" key="5">
    <source>
        <dbReference type="EMBL" id="KAL0149796.1"/>
    </source>
</evidence>
<dbReference type="InterPro" id="IPR027417">
    <property type="entry name" value="P-loop_NTPase"/>
</dbReference>
<dbReference type="InterPro" id="IPR045058">
    <property type="entry name" value="GIMA/IAN/Toc"/>
</dbReference>
<evidence type="ECO:0000256" key="2">
    <source>
        <dbReference type="ARBA" id="ARBA00022741"/>
    </source>
</evidence>
<dbReference type="PANTHER" id="PTHR10903:SF170">
    <property type="entry name" value="GTPASE IMAP FAMILY MEMBER 7"/>
    <property type="match status" value="1"/>
</dbReference>
<dbReference type="PANTHER" id="PTHR10903">
    <property type="entry name" value="GTPASE, IMAP FAMILY MEMBER-RELATED"/>
    <property type="match status" value="1"/>
</dbReference>
<dbReference type="Proteomes" id="UP001529510">
    <property type="component" value="Unassembled WGS sequence"/>
</dbReference>
<protein>
    <recommendedName>
        <fullName evidence="4">AIG1-type G domain-containing protein</fullName>
    </recommendedName>
</protein>
<keyword evidence="3" id="KW-0342">GTP-binding</keyword>
<evidence type="ECO:0000259" key="4">
    <source>
        <dbReference type="Pfam" id="PF04548"/>
    </source>
</evidence>
<feature type="domain" description="AIG1-type G" evidence="4">
    <location>
        <begin position="245"/>
        <end position="427"/>
    </location>
</feature>
<comment type="caution">
    <text evidence="5">The sequence shown here is derived from an EMBL/GenBank/DDBJ whole genome shotgun (WGS) entry which is preliminary data.</text>
</comment>
<feature type="domain" description="AIG1-type G" evidence="4">
    <location>
        <begin position="10"/>
        <end position="161"/>
    </location>
</feature>
<dbReference type="SUPFAM" id="SSF52540">
    <property type="entry name" value="P-loop containing nucleoside triphosphate hydrolases"/>
    <property type="match status" value="1"/>
</dbReference>
<dbReference type="Gene3D" id="3.40.50.300">
    <property type="entry name" value="P-loop containing nucleotide triphosphate hydrolases"/>
    <property type="match status" value="2"/>
</dbReference>
<dbReference type="Pfam" id="PF04548">
    <property type="entry name" value="AIG1"/>
    <property type="match status" value="2"/>
</dbReference>
<proteinExistence type="inferred from homology"/>
<name>A0ABD0MME4_CIRMR</name>
<dbReference type="GO" id="GO:0005525">
    <property type="term" value="F:GTP binding"/>
    <property type="evidence" value="ECO:0007669"/>
    <property type="project" value="UniProtKB-KW"/>
</dbReference>
<gene>
    <name evidence="5" type="ORF">M9458_054844</name>
</gene>
<sequence length="442" mass="50216">MCSFSVSDVRIVLLGKNGSENSRVANTILGREAPFYSQQHSMRISAEMEERHISVINTHLVQPSFPQEVIIQEVKDCVRRSAPGPHVFVLVLQHSNFNENDRERVKYVLNLFSYQAMKHTVVLTTDEEPRGYMYMSYKSTNKAIHSLIKECGGGHLNFNTVSTGWCSEMFERTKEILKKECEEFLICDIYQDEGDEASADEDLSRSGASVRGDEKEKKDIKTGCDGGVSTTGKAKLNIVLCGNDSALKNSVSKIFRGKIIKPQKERSNVCVKKEEMIHGRQISVIELPALTQLSEEEVMHQTHSCLFLCDPGVHHFILVTPVSPPTNEDKAEMEKIKEIFYSNEHFMVLFITELTVDKSVSDFVASTESQSVVSVYGSWCSVMGLQDQRNSEQISDLFDCIESMKIKPYALLTYMRAQEKRVRHEEKLRVRDNEEEIETLSE</sequence>
<reference evidence="5 6" key="1">
    <citation type="submission" date="2024-05" db="EMBL/GenBank/DDBJ databases">
        <title>Genome sequencing and assembly of Indian major carp, Cirrhinus mrigala (Hamilton, 1822).</title>
        <authorList>
            <person name="Mohindra V."/>
            <person name="Chowdhury L.M."/>
            <person name="Lal K."/>
            <person name="Jena J.K."/>
        </authorList>
    </citation>
    <scope>NUCLEOTIDE SEQUENCE [LARGE SCALE GENOMIC DNA]</scope>
    <source>
        <strain evidence="5">CM1030</strain>
        <tissue evidence="5">Blood</tissue>
    </source>
</reference>
<accession>A0ABD0MME4</accession>
<evidence type="ECO:0000256" key="1">
    <source>
        <dbReference type="ARBA" id="ARBA00008535"/>
    </source>
</evidence>
<dbReference type="EMBL" id="JAMKFB020000322">
    <property type="protein sequence ID" value="KAL0149796.1"/>
    <property type="molecule type" value="Genomic_DNA"/>
</dbReference>
<keyword evidence="2" id="KW-0547">Nucleotide-binding</keyword>